<dbReference type="InterPro" id="IPR004375">
    <property type="entry name" value="NanQ/TabA/YiaL"/>
</dbReference>
<dbReference type="GO" id="GO:0044010">
    <property type="term" value="P:single-species biofilm formation"/>
    <property type="evidence" value="ECO:0007669"/>
    <property type="project" value="TreeGrafter"/>
</dbReference>
<dbReference type="PANTHER" id="PTHR34986:SF4">
    <property type="entry name" value="EVOLVED BETA-GALACTOSIDASE SUBUNIT BETA-RELATED"/>
    <property type="match status" value="1"/>
</dbReference>
<gene>
    <name evidence="1" type="primary">ebgC</name>
    <name evidence="1" type="ORF">NCTC7927_00791</name>
</gene>
<dbReference type="EMBL" id="UGAK01000003">
    <property type="protein sequence ID" value="STF92120.1"/>
    <property type="molecule type" value="Genomic_DNA"/>
</dbReference>
<accession>A0A376M276</accession>
<dbReference type="Gene3D" id="2.60.120.370">
    <property type="entry name" value="YhcH/YjgK/YiaL"/>
    <property type="match status" value="1"/>
</dbReference>
<dbReference type="Proteomes" id="UP000254043">
    <property type="component" value="Unassembled WGS sequence"/>
</dbReference>
<dbReference type="AlphaFoldDB" id="A0A376M276"/>
<dbReference type="NCBIfam" id="NF007571">
    <property type="entry name" value="PRK10202.1"/>
    <property type="match status" value="1"/>
</dbReference>
<evidence type="ECO:0000313" key="1">
    <source>
        <dbReference type="EMBL" id="STF92120.1"/>
    </source>
</evidence>
<dbReference type="SUPFAM" id="SSF51197">
    <property type="entry name" value="Clavaminate synthase-like"/>
    <property type="match status" value="1"/>
</dbReference>
<dbReference type="GO" id="GO:0005829">
    <property type="term" value="C:cytosol"/>
    <property type="evidence" value="ECO:0007669"/>
    <property type="project" value="TreeGrafter"/>
</dbReference>
<dbReference type="InterPro" id="IPR037012">
    <property type="entry name" value="NanQ/TabA/YiaL_sf"/>
</dbReference>
<protein>
    <submittedName>
        <fullName evidence="1">Evolved beta-galactosidase subunit beta</fullName>
    </submittedName>
</protein>
<name>A0A376M276_ECOLX</name>
<reference evidence="1 2" key="1">
    <citation type="submission" date="2018-06" db="EMBL/GenBank/DDBJ databases">
        <authorList>
            <consortium name="Pathogen Informatics"/>
            <person name="Doyle S."/>
        </authorList>
    </citation>
    <scope>NUCLEOTIDE SEQUENCE [LARGE SCALE GENOMIC DNA]</scope>
    <source>
        <strain evidence="1 2">NCTC7927</strain>
    </source>
</reference>
<dbReference type="PANTHER" id="PTHR34986">
    <property type="entry name" value="EVOLVED BETA-GALACTOSIDASE SUBUNIT BETA"/>
    <property type="match status" value="1"/>
</dbReference>
<organism evidence="1 2">
    <name type="scientific">Escherichia coli</name>
    <dbReference type="NCBI Taxonomy" id="562"/>
    <lineage>
        <taxon>Bacteria</taxon>
        <taxon>Pseudomonadati</taxon>
        <taxon>Pseudomonadota</taxon>
        <taxon>Gammaproteobacteria</taxon>
        <taxon>Enterobacterales</taxon>
        <taxon>Enterobacteriaceae</taxon>
        <taxon>Escherichia</taxon>
    </lineage>
</organism>
<dbReference type="Pfam" id="PF04074">
    <property type="entry name" value="DUF386"/>
    <property type="match status" value="1"/>
</dbReference>
<proteinExistence type="predicted"/>
<sequence length="84" mass="9659">MRIIDNLEQFRQIYASGKKWQRCVEAIENIDNIQPGVAHSIGDSLTYRVENDSATDALFTGHRRYFEVHYYLQGQQGNGANLLI</sequence>
<evidence type="ECO:0000313" key="2">
    <source>
        <dbReference type="Proteomes" id="UP000254043"/>
    </source>
</evidence>